<evidence type="ECO:0000313" key="1">
    <source>
        <dbReference type="EMBL" id="KAK5618397.1"/>
    </source>
</evidence>
<reference evidence="1 2" key="1">
    <citation type="submission" date="2021-06" db="EMBL/GenBank/DDBJ databases">
        <authorList>
            <person name="Palmer J.M."/>
        </authorList>
    </citation>
    <scope>NUCLEOTIDE SEQUENCE [LARGE SCALE GENOMIC DNA]</scope>
    <source>
        <strain evidence="1 2">MEX-2019</strain>
        <tissue evidence="1">Muscle</tissue>
    </source>
</reference>
<keyword evidence="2" id="KW-1185">Reference proteome</keyword>
<name>A0AAV9SB04_9TELE</name>
<proteinExistence type="predicted"/>
<protein>
    <submittedName>
        <fullName evidence="1">Uncharacterized protein</fullName>
    </submittedName>
</protein>
<dbReference type="Proteomes" id="UP001311232">
    <property type="component" value="Unassembled WGS sequence"/>
</dbReference>
<comment type="caution">
    <text evidence="1">The sequence shown here is derived from an EMBL/GenBank/DDBJ whole genome shotgun (WGS) entry which is preliminary data.</text>
</comment>
<accession>A0AAV9SB04</accession>
<sequence>MVVVLPFDNKPSSFTGIAAKNVDQFARLLLASPALPVHPPTSLTTGESLFAQHADLPASVSMDCSPPPRTIILSYNEPILETGGLQNPDTAQKHHFNKPVQTFSVSLVC</sequence>
<dbReference type="EMBL" id="JAHHUM010000624">
    <property type="protein sequence ID" value="KAK5618397.1"/>
    <property type="molecule type" value="Genomic_DNA"/>
</dbReference>
<gene>
    <name evidence="1" type="ORF">CRENBAI_018953</name>
</gene>
<organism evidence="1 2">
    <name type="scientific">Crenichthys baileyi</name>
    <name type="common">White River springfish</name>
    <dbReference type="NCBI Taxonomy" id="28760"/>
    <lineage>
        <taxon>Eukaryota</taxon>
        <taxon>Metazoa</taxon>
        <taxon>Chordata</taxon>
        <taxon>Craniata</taxon>
        <taxon>Vertebrata</taxon>
        <taxon>Euteleostomi</taxon>
        <taxon>Actinopterygii</taxon>
        <taxon>Neopterygii</taxon>
        <taxon>Teleostei</taxon>
        <taxon>Neoteleostei</taxon>
        <taxon>Acanthomorphata</taxon>
        <taxon>Ovalentaria</taxon>
        <taxon>Atherinomorphae</taxon>
        <taxon>Cyprinodontiformes</taxon>
        <taxon>Goodeidae</taxon>
        <taxon>Crenichthys</taxon>
    </lineage>
</organism>
<evidence type="ECO:0000313" key="2">
    <source>
        <dbReference type="Proteomes" id="UP001311232"/>
    </source>
</evidence>
<dbReference type="AlphaFoldDB" id="A0AAV9SB04"/>